<protein>
    <recommendedName>
        <fullName evidence="3">HNH endonuclease</fullName>
    </recommendedName>
</protein>
<evidence type="ECO:0000313" key="1">
    <source>
        <dbReference type="EMBL" id="OHT54962.1"/>
    </source>
</evidence>
<evidence type="ECO:0000313" key="2">
    <source>
        <dbReference type="Proteomes" id="UP000180113"/>
    </source>
</evidence>
<sequence>MAVRESEQGTAIVRFRAIEFHHDNTAEPTTVELSVAVLVARTHIGQPPPGFMRFPAHRNGNRMDCSEENLEYVRDEDAEFDFYDRMMRDPGFPLNQGRGRFTVWR</sequence>
<dbReference type="EMBL" id="MLHW01000001">
    <property type="protein sequence ID" value="OHT54962.1"/>
    <property type="molecule type" value="Genomic_DNA"/>
</dbReference>
<dbReference type="AlphaFoldDB" id="A0AB73MTC6"/>
<name>A0AB73MTC6_MYCCH</name>
<gene>
    <name evidence="1" type="ORF">BKG62_01860</name>
</gene>
<dbReference type="Gene3D" id="3.90.75.20">
    <property type="match status" value="1"/>
</dbReference>
<comment type="caution">
    <text evidence="1">The sequence shown here is derived from an EMBL/GenBank/DDBJ whole genome shotgun (WGS) entry which is preliminary data.</text>
</comment>
<dbReference type="Proteomes" id="UP000180113">
    <property type="component" value="Unassembled WGS sequence"/>
</dbReference>
<evidence type="ECO:0008006" key="3">
    <source>
        <dbReference type="Google" id="ProtNLM"/>
    </source>
</evidence>
<proteinExistence type="predicted"/>
<accession>A0AB73MTC6</accession>
<reference evidence="1 2" key="1">
    <citation type="submission" date="2016-10" db="EMBL/GenBank/DDBJ databases">
        <title>Evaluation of Human, Animal and Environmental Mycobacterium chelonae Isolates by Core Genome Phylogenomic Analysis, Targeted Gene Comparison, and Anti-microbial Susceptibility Patterns: A Tale of Mistaken Identities.</title>
        <authorList>
            <person name="Fogelson S.B."/>
            <person name="Camus A.C."/>
            <person name="Lorenz W."/>
            <person name="Vasireddy R."/>
            <person name="Vasireddy S."/>
            <person name="Smith T."/>
            <person name="Brown-Elliott B.A."/>
            <person name="Wallace R.J.Jr."/>
            <person name="Hasan N.A."/>
            <person name="Reischl U."/>
            <person name="Sanchez S."/>
        </authorList>
    </citation>
    <scope>NUCLEOTIDE SEQUENCE [LARGE SCALE GENOMIC DNA]</scope>
    <source>
        <strain evidence="1 2">42895</strain>
    </source>
</reference>
<organism evidence="1 2">
    <name type="scientific">Mycobacteroides chelonae</name>
    <name type="common">Mycobacterium chelonae</name>
    <dbReference type="NCBI Taxonomy" id="1774"/>
    <lineage>
        <taxon>Bacteria</taxon>
        <taxon>Bacillati</taxon>
        <taxon>Actinomycetota</taxon>
        <taxon>Actinomycetes</taxon>
        <taxon>Mycobacteriales</taxon>
        <taxon>Mycobacteriaceae</taxon>
        <taxon>Mycobacteroides</taxon>
    </lineage>
</organism>